<evidence type="ECO:0000256" key="3">
    <source>
        <dbReference type="ARBA" id="ARBA00022833"/>
    </source>
</evidence>
<keyword evidence="2" id="KW-0479">Metal-binding</keyword>
<evidence type="ECO:0000256" key="2">
    <source>
        <dbReference type="ARBA" id="ARBA00022723"/>
    </source>
</evidence>
<keyword evidence="4" id="KW-0560">Oxidoreductase</keyword>
<reference evidence="5" key="1">
    <citation type="journal article" date="2013" name="Environ. Microbiol.">
        <title>Microbiota from the distal guts of lean and obese adolescents exhibit partial functional redundancy besides clear differences in community structure.</title>
        <authorList>
            <person name="Ferrer M."/>
            <person name="Ruiz A."/>
            <person name="Lanza F."/>
            <person name="Haange S.B."/>
            <person name="Oberbach A."/>
            <person name="Till H."/>
            <person name="Bargiela R."/>
            <person name="Campoy C."/>
            <person name="Segura M.T."/>
            <person name="Richter M."/>
            <person name="von Bergen M."/>
            <person name="Seifert J."/>
            <person name="Suarez A."/>
        </authorList>
    </citation>
    <scope>NUCLEOTIDE SEQUENCE</scope>
</reference>
<comment type="cofactor">
    <cofactor evidence="1">
        <name>Zn(2+)</name>
        <dbReference type="ChEBI" id="CHEBI:29105"/>
    </cofactor>
</comment>
<dbReference type="GO" id="GO:0051287">
    <property type="term" value="F:NAD binding"/>
    <property type="evidence" value="ECO:0007669"/>
    <property type="project" value="InterPro"/>
</dbReference>
<dbReference type="SUPFAM" id="SSF53720">
    <property type="entry name" value="ALDH-like"/>
    <property type="match status" value="1"/>
</dbReference>
<dbReference type="FunFam" id="3.40.50.1980:FF:000001">
    <property type="entry name" value="Histidinol dehydrogenase"/>
    <property type="match status" value="1"/>
</dbReference>
<dbReference type="GO" id="GO:0004399">
    <property type="term" value="F:histidinol dehydrogenase activity"/>
    <property type="evidence" value="ECO:0007669"/>
    <property type="project" value="UniProtKB-ARBA"/>
</dbReference>
<keyword evidence="3" id="KW-0862">Zinc</keyword>
<dbReference type="PRINTS" id="PR00083">
    <property type="entry name" value="HOLDHDRGNASE"/>
</dbReference>
<dbReference type="GO" id="GO:0000105">
    <property type="term" value="P:L-histidine biosynthetic process"/>
    <property type="evidence" value="ECO:0007669"/>
    <property type="project" value="TreeGrafter"/>
</dbReference>
<evidence type="ECO:0000313" key="5">
    <source>
        <dbReference type="EMBL" id="EKC61600.1"/>
    </source>
</evidence>
<comment type="caution">
    <text evidence="5">The sequence shown here is derived from an EMBL/GenBank/DDBJ whole genome shotgun (WGS) entry which is preliminary data.</text>
</comment>
<proteinExistence type="predicted"/>
<evidence type="ECO:0000256" key="4">
    <source>
        <dbReference type="ARBA" id="ARBA00023002"/>
    </source>
</evidence>
<dbReference type="Gene3D" id="3.40.50.1980">
    <property type="entry name" value="Nitrogenase molybdenum iron protein domain"/>
    <property type="match status" value="1"/>
</dbReference>
<dbReference type="InterPro" id="IPR016161">
    <property type="entry name" value="Ald_DH/histidinol_DH"/>
</dbReference>
<name>K1T5Q2_9ZZZZ</name>
<dbReference type="Gene3D" id="1.20.5.1300">
    <property type="match status" value="1"/>
</dbReference>
<dbReference type="Pfam" id="PF00815">
    <property type="entry name" value="Histidinol_dh"/>
    <property type="match status" value="1"/>
</dbReference>
<dbReference type="EMBL" id="AJWY01008301">
    <property type="protein sequence ID" value="EKC61600.1"/>
    <property type="molecule type" value="Genomic_DNA"/>
</dbReference>
<dbReference type="AlphaFoldDB" id="K1T5Q2"/>
<accession>K1T5Q2</accession>
<organism evidence="5">
    <name type="scientific">human gut metagenome</name>
    <dbReference type="NCBI Taxonomy" id="408170"/>
    <lineage>
        <taxon>unclassified sequences</taxon>
        <taxon>metagenomes</taxon>
        <taxon>organismal metagenomes</taxon>
    </lineage>
</organism>
<evidence type="ECO:0000256" key="1">
    <source>
        <dbReference type="ARBA" id="ARBA00001947"/>
    </source>
</evidence>
<protein>
    <submittedName>
        <fullName evidence="5">Histidinol dehydrogenase</fullName>
    </submittedName>
</protein>
<sequence>MCKDISEAVDFANELAPEHLELAVENPMEYIGRVDNAGSVFLGHYSPEPLGDYFAGPNHVLPTSGTARFFSPLSVDSFIKKSSFIYYTEPALSEAKDDIIKLAETEGLTAHANSIKVRF</sequence>
<dbReference type="PANTHER" id="PTHR21256">
    <property type="entry name" value="HISTIDINOL DEHYDROGENASE HDH"/>
    <property type="match status" value="1"/>
</dbReference>
<dbReference type="GO" id="GO:0005829">
    <property type="term" value="C:cytosol"/>
    <property type="evidence" value="ECO:0007669"/>
    <property type="project" value="TreeGrafter"/>
</dbReference>
<dbReference type="PANTHER" id="PTHR21256:SF2">
    <property type="entry name" value="HISTIDINE BIOSYNTHESIS TRIFUNCTIONAL PROTEIN"/>
    <property type="match status" value="1"/>
</dbReference>
<gene>
    <name evidence="5" type="ORF">LEA_12272</name>
</gene>
<dbReference type="GO" id="GO:0046872">
    <property type="term" value="F:metal ion binding"/>
    <property type="evidence" value="ECO:0007669"/>
    <property type="project" value="UniProtKB-KW"/>
</dbReference>
<dbReference type="InterPro" id="IPR012131">
    <property type="entry name" value="Hstdl_DH"/>
</dbReference>